<name>A0A166HP01_9AGAM</name>
<gene>
    <name evidence="1" type="ORF">FIBSPDRAFT_670022</name>
</gene>
<dbReference type="STRING" id="436010.A0A166HP01"/>
<dbReference type="OrthoDB" id="412006at2759"/>
<feature type="non-terminal residue" evidence="1">
    <location>
        <position position="81"/>
    </location>
</feature>
<dbReference type="AlphaFoldDB" id="A0A166HP01"/>
<sequence length="81" mass="9265">KMKPYKAAGNDGLSNSIFTHCRECLVHKLTKLFRATFNLKHYPKEWQESLTIALRKDGKPDYSKAKAYQPITLLAAITKIL</sequence>
<keyword evidence="2" id="KW-1185">Reference proteome</keyword>
<evidence type="ECO:0008006" key="3">
    <source>
        <dbReference type="Google" id="ProtNLM"/>
    </source>
</evidence>
<accession>A0A166HP01</accession>
<dbReference type="Proteomes" id="UP000076532">
    <property type="component" value="Unassembled WGS sequence"/>
</dbReference>
<evidence type="ECO:0000313" key="1">
    <source>
        <dbReference type="EMBL" id="KZP19070.1"/>
    </source>
</evidence>
<reference evidence="1 2" key="1">
    <citation type="journal article" date="2016" name="Mol. Biol. Evol.">
        <title>Comparative Genomics of Early-Diverging Mushroom-Forming Fungi Provides Insights into the Origins of Lignocellulose Decay Capabilities.</title>
        <authorList>
            <person name="Nagy L.G."/>
            <person name="Riley R."/>
            <person name="Tritt A."/>
            <person name="Adam C."/>
            <person name="Daum C."/>
            <person name="Floudas D."/>
            <person name="Sun H."/>
            <person name="Yadav J.S."/>
            <person name="Pangilinan J."/>
            <person name="Larsson K.H."/>
            <person name="Matsuura K."/>
            <person name="Barry K."/>
            <person name="Labutti K."/>
            <person name="Kuo R."/>
            <person name="Ohm R.A."/>
            <person name="Bhattacharya S.S."/>
            <person name="Shirouzu T."/>
            <person name="Yoshinaga Y."/>
            <person name="Martin F.M."/>
            <person name="Grigoriev I.V."/>
            <person name="Hibbett D.S."/>
        </authorList>
    </citation>
    <scope>NUCLEOTIDE SEQUENCE [LARGE SCALE GENOMIC DNA]</scope>
    <source>
        <strain evidence="1 2">CBS 109695</strain>
    </source>
</reference>
<feature type="non-terminal residue" evidence="1">
    <location>
        <position position="1"/>
    </location>
</feature>
<evidence type="ECO:0000313" key="2">
    <source>
        <dbReference type="Proteomes" id="UP000076532"/>
    </source>
</evidence>
<proteinExistence type="predicted"/>
<dbReference type="EMBL" id="KV417567">
    <property type="protein sequence ID" value="KZP19070.1"/>
    <property type="molecule type" value="Genomic_DNA"/>
</dbReference>
<protein>
    <recommendedName>
        <fullName evidence="3">Reverse transcriptase domain-containing protein</fullName>
    </recommendedName>
</protein>
<organism evidence="1 2">
    <name type="scientific">Athelia psychrophila</name>
    <dbReference type="NCBI Taxonomy" id="1759441"/>
    <lineage>
        <taxon>Eukaryota</taxon>
        <taxon>Fungi</taxon>
        <taxon>Dikarya</taxon>
        <taxon>Basidiomycota</taxon>
        <taxon>Agaricomycotina</taxon>
        <taxon>Agaricomycetes</taxon>
        <taxon>Agaricomycetidae</taxon>
        <taxon>Atheliales</taxon>
        <taxon>Atheliaceae</taxon>
        <taxon>Athelia</taxon>
    </lineage>
</organism>